<evidence type="ECO:0000259" key="8">
    <source>
        <dbReference type="Pfam" id="PF10256"/>
    </source>
</evidence>
<evidence type="ECO:0000256" key="6">
    <source>
        <dbReference type="ARBA" id="ARBA00023136"/>
    </source>
</evidence>
<dbReference type="GO" id="GO:0005789">
    <property type="term" value="C:endoplasmic reticulum membrane"/>
    <property type="evidence" value="ECO:0007669"/>
    <property type="project" value="UniProtKB-SubCell"/>
</dbReference>
<proteinExistence type="inferred from homology"/>
<feature type="compositionally biased region" description="Basic and acidic residues" evidence="7">
    <location>
        <begin position="319"/>
        <end position="329"/>
    </location>
</feature>
<evidence type="ECO:0000256" key="4">
    <source>
        <dbReference type="ARBA" id="ARBA00018463"/>
    </source>
</evidence>
<evidence type="ECO:0000256" key="5">
    <source>
        <dbReference type="ARBA" id="ARBA00022824"/>
    </source>
</evidence>
<feature type="compositionally biased region" description="Pro residues" evidence="7">
    <location>
        <begin position="130"/>
        <end position="139"/>
    </location>
</feature>
<evidence type="ECO:0000256" key="3">
    <source>
        <dbReference type="ARBA" id="ARBA00011396"/>
    </source>
</evidence>
<dbReference type="AlphaFoldDB" id="A0A6A6JDW4"/>
<protein>
    <recommendedName>
        <fullName evidence="4">Ras modification protein ERF4</fullName>
    </recommendedName>
</protein>
<dbReference type="InterPro" id="IPR051371">
    <property type="entry name" value="Ras_palmitoyltransferase"/>
</dbReference>
<evidence type="ECO:0000313" key="9">
    <source>
        <dbReference type="EMBL" id="KAF2273836.1"/>
    </source>
</evidence>
<feature type="region of interest" description="Disordered" evidence="7">
    <location>
        <begin position="206"/>
        <end position="332"/>
    </location>
</feature>
<feature type="region of interest" description="Disordered" evidence="7">
    <location>
        <begin position="479"/>
        <end position="533"/>
    </location>
</feature>
<evidence type="ECO:0000256" key="7">
    <source>
        <dbReference type="SAM" id="MobiDB-lite"/>
    </source>
</evidence>
<dbReference type="PANTHER" id="PTHR13254:SF0">
    <property type="entry name" value="GOLGIN SUBFAMILY A MEMBER 7_ERF4 DOMAIN-CONTAINING PROTEIN"/>
    <property type="match status" value="1"/>
</dbReference>
<gene>
    <name evidence="9" type="ORF">EI97DRAFT_503223</name>
</gene>
<feature type="compositionally biased region" description="Polar residues" evidence="7">
    <location>
        <begin position="503"/>
        <end position="526"/>
    </location>
</feature>
<name>A0A6A6JDW4_WESOR</name>
<dbReference type="InterPro" id="IPR019383">
    <property type="entry name" value="Golgin_A_7/ERF4"/>
</dbReference>
<keyword evidence="10" id="KW-1185">Reference proteome</keyword>
<feature type="region of interest" description="Disordered" evidence="7">
    <location>
        <begin position="100"/>
        <end position="142"/>
    </location>
</feature>
<feature type="domain" description="Golgin subfamily A member 7/ERF4" evidence="8">
    <location>
        <begin position="361"/>
        <end position="477"/>
    </location>
</feature>
<dbReference type="GO" id="GO:0006612">
    <property type="term" value="P:protein targeting to membrane"/>
    <property type="evidence" value="ECO:0007669"/>
    <property type="project" value="TreeGrafter"/>
</dbReference>
<dbReference type="GeneID" id="54555950"/>
<comment type="subunit">
    <text evidence="3">Interacts with ERF2.</text>
</comment>
<dbReference type="OrthoDB" id="5377273at2759"/>
<dbReference type="GO" id="GO:0031211">
    <property type="term" value="C:endoplasmic reticulum palmitoyltransferase complex"/>
    <property type="evidence" value="ECO:0007669"/>
    <property type="project" value="TreeGrafter"/>
</dbReference>
<sequence length="533" mass="59302">MDGTCRVASAWRRCSALEKRPTPHYEGLLLFRLLSQSTTHAVRVPHNAPLSLEQNPRCTPHHYCEGKTAVWLSVSVVGYGGPPVELETLRPVAFAASSASRTPAFNDSAAPDPSIFYPSPTHHPTAYSPSTPPQDPPPVRWSLTNRLFNLNFRSLYSSNTPRRPPASRLWNPVNSSPRTLALPYVPVEHPQLSDPRPQTRDEYPLLTLPEQRRSRQSPVPSSLFVERSVGGESGRTSIGLPRDRRSPIDPHPGPSRPNMSMAHESAPPNAPHDAALPVSVSRTGDVEAGTRSLKTTRDRSHLPGSRPHSMYSQRTGTAEGDHHDDHDDASSEVPWGPKHPCFPHRNPHVPLDSPLYQTTRIIRVTRDWMVKGDLAPTFQNLYPEVLDPMIEEDEFRRLIEHINTVLIDAFNPLTFRAFLDAFMGAATLWLWDDVGLTKVKRKLAELERWIENWNRERGEKEGVKIIPLRRTGYMTIDIQVPDPELPGQPGESPPSQADADGSAPQQQPLPGQTPITPTFQITSGSPVSAEARS</sequence>
<comment type="similarity">
    <text evidence="2">Belongs to the ERF4 family.</text>
</comment>
<accession>A0A6A6JDW4</accession>
<comment type="subcellular location">
    <subcellularLocation>
        <location evidence="1">Endoplasmic reticulum membrane</location>
        <topology evidence="1">Peripheral membrane protein</topology>
    </subcellularLocation>
</comment>
<keyword evidence="6" id="KW-0472">Membrane</keyword>
<dbReference type="PANTHER" id="PTHR13254">
    <property type="entry name" value="GOLGI AUTOANTIGEN, GOLGIN SUBFAMILY A, 7"/>
    <property type="match status" value="1"/>
</dbReference>
<dbReference type="Proteomes" id="UP000800097">
    <property type="component" value="Unassembled WGS sequence"/>
</dbReference>
<keyword evidence="5" id="KW-0256">Endoplasmic reticulum</keyword>
<reference evidence="9" key="1">
    <citation type="journal article" date="2020" name="Stud. Mycol.">
        <title>101 Dothideomycetes genomes: a test case for predicting lifestyles and emergence of pathogens.</title>
        <authorList>
            <person name="Haridas S."/>
            <person name="Albert R."/>
            <person name="Binder M."/>
            <person name="Bloem J."/>
            <person name="Labutti K."/>
            <person name="Salamov A."/>
            <person name="Andreopoulos B."/>
            <person name="Baker S."/>
            <person name="Barry K."/>
            <person name="Bills G."/>
            <person name="Bluhm B."/>
            <person name="Cannon C."/>
            <person name="Castanera R."/>
            <person name="Culley D."/>
            <person name="Daum C."/>
            <person name="Ezra D."/>
            <person name="Gonzalez J."/>
            <person name="Henrissat B."/>
            <person name="Kuo A."/>
            <person name="Liang C."/>
            <person name="Lipzen A."/>
            <person name="Lutzoni F."/>
            <person name="Magnuson J."/>
            <person name="Mondo S."/>
            <person name="Nolan M."/>
            <person name="Ohm R."/>
            <person name="Pangilinan J."/>
            <person name="Park H.-J."/>
            <person name="Ramirez L."/>
            <person name="Alfaro M."/>
            <person name="Sun H."/>
            <person name="Tritt A."/>
            <person name="Yoshinaga Y."/>
            <person name="Zwiers L.-H."/>
            <person name="Turgeon B."/>
            <person name="Goodwin S."/>
            <person name="Spatafora J."/>
            <person name="Crous P."/>
            <person name="Grigoriev I."/>
        </authorList>
    </citation>
    <scope>NUCLEOTIDE SEQUENCE</scope>
    <source>
        <strain evidence="9">CBS 379.55</strain>
    </source>
</reference>
<evidence type="ECO:0000256" key="1">
    <source>
        <dbReference type="ARBA" id="ARBA00004406"/>
    </source>
</evidence>
<dbReference type="RefSeq" id="XP_033651375.1">
    <property type="nucleotide sequence ID" value="XM_033802775.1"/>
</dbReference>
<evidence type="ECO:0000313" key="10">
    <source>
        <dbReference type="Proteomes" id="UP000800097"/>
    </source>
</evidence>
<dbReference type="Pfam" id="PF10256">
    <property type="entry name" value="Erf4"/>
    <property type="match status" value="1"/>
</dbReference>
<dbReference type="EMBL" id="ML986507">
    <property type="protein sequence ID" value="KAF2273836.1"/>
    <property type="molecule type" value="Genomic_DNA"/>
</dbReference>
<evidence type="ECO:0000256" key="2">
    <source>
        <dbReference type="ARBA" id="ARBA00007732"/>
    </source>
</evidence>
<organism evidence="9 10">
    <name type="scientific">Westerdykella ornata</name>
    <dbReference type="NCBI Taxonomy" id="318751"/>
    <lineage>
        <taxon>Eukaryota</taxon>
        <taxon>Fungi</taxon>
        <taxon>Dikarya</taxon>
        <taxon>Ascomycota</taxon>
        <taxon>Pezizomycotina</taxon>
        <taxon>Dothideomycetes</taxon>
        <taxon>Pleosporomycetidae</taxon>
        <taxon>Pleosporales</taxon>
        <taxon>Sporormiaceae</taxon>
        <taxon>Westerdykella</taxon>
    </lineage>
</organism>